<accession>A0ACC5RP32</accession>
<sequence length="164" mass="18540">MRQWMLFVLLVLLMSGCSQAESGGYTAGDLRGYNHTQQGINYFRVNGYGGGVRGNTCCILLPDKWTPGLKAHVEWEVDPKTASKFPGYHDRIKFNKWKDEIETSFHKHSTIVDIPPYGEERCGITVHFLPCNQIKVTTICDGYGTPNYPIKEPLDMKEPAQCPK</sequence>
<dbReference type="EMBL" id="JAEOXF010000009">
    <property type="protein sequence ID" value="MBK4726477.1"/>
    <property type="molecule type" value="Genomic_DNA"/>
</dbReference>
<gene>
    <name evidence="1" type="ORF">JJL49_14670</name>
</gene>
<organism evidence="1 2">
    <name type="scientific">Enterobacter agglomerans</name>
    <name type="common">Erwinia herbicola</name>
    <name type="synonym">Pantoea agglomerans</name>
    <dbReference type="NCBI Taxonomy" id="549"/>
    <lineage>
        <taxon>Bacteria</taxon>
        <taxon>Pseudomonadati</taxon>
        <taxon>Pseudomonadota</taxon>
        <taxon>Gammaproteobacteria</taxon>
        <taxon>Enterobacterales</taxon>
        <taxon>Erwiniaceae</taxon>
        <taxon>Pantoea</taxon>
        <taxon>Pantoea agglomerans group</taxon>
    </lineage>
</organism>
<comment type="caution">
    <text evidence="1">The sequence shown here is derived from an EMBL/GenBank/DDBJ whole genome shotgun (WGS) entry which is preliminary data.</text>
</comment>
<name>A0ACC5RP32_ENTAG</name>
<keyword evidence="2" id="KW-1185">Reference proteome</keyword>
<evidence type="ECO:0000313" key="1">
    <source>
        <dbReference type="EMBL" id="MBK4726477.1"/>
    </source>
</evidence>
<evidence type="ECO:0000313" key="2">
    <source>
        <dbReference type="Proteomes" id="UP000633731"/>
    </source>
</evidence>
<proteinExistence type="predicted"/>
<dbReference type="Proteomes" id="UP000633731">
    <property type="component" value="Unassembled WGS sequence"/>
</dbReference>
<reference evidence="1" key="1">
    <citation type="submission" date="2021-01" db="EMBL/GenBank/DDBJ databases">
        <title>Draft genome of Pantoea agglomerans Eh 335.</title>
        <authorList>
            <person name="Emsley S.A."/>
            <person name="Oline D.K."/>
            <person name="Saw J.H."/>
            <person name="Ushijima B."/>
            <person name="Videau P."/>
            <person name="Koyack M.J."/>
        </authorList>
    </citation>
    <scope>NUCLEOTIDE SEQUENCE</scope>
    <source>
        <strain evidence="1">Eh 335</strain>
    </source>
</reference>
<protein>
    <submittedName>
        <fullName evidence="1">DUF3304 domain-containing protein</fullName>
    </submittedName>
</protein>